<evidence type="ECO:0000256" key="3">
    <source>
        <dbReference type="ARBA" id="ARBA00022723"/>
    </source>
</evidence>
<dbReference type="GO" id="GO:0004141">
    <property type="term" value="F:dethiobiotin synthase activity"/>
    <property type="evidence" value="ECO:0007669"/>
    <property type="project" value="UniProtKB-UniRule"/>
</dbReference>
<evidence type="ECO:0000256" key="1">
    <source>
        <dbReference type="ARBA" id="ARBA00022490"/>
    </source>
</evidence>
<feature type="active site" evidence="9">
    <location>
        <position position="37"/>
    </location>
</feature>
<comment type="similarity">
    <text evidence="9">Belongs to the dethiobiotin synthetase family.</text>
</comment>
<dbReference type="HAMAP" id="MF_00336">
    <property type="entry name" value="BioD"/>
    <property type="match status" value="1"/>
</dbReference>
<gene>
    <name evidence="9" type="primary">bioD</name>
    <name evidence="10" type="ORF">DFR56_102207</name>
</gene>
<organism evidence="10 11">
    <name type="scientific">Pseudogracilibacillus auburnensis</name>
    <dbReference type="NCBI Taxonomy" id="1494959"/>
    <lineage>
        <taxon>Bacteria</taxon>
        <taxon>Bacillati</taxon>
        <taxon>Bacillota</taxon>
        <taxon>Bacilli</taxon>
        <taxon>Bacillales</taxon>
        <taxon>Bacillaceae</taxon>
        <taxon>Pseudogracilibacillus</taxon>
    </lineage>
</organism>
<dbReference type="PANTHER" id="PTHR43210">
    <property type="entry name" value="DETHIOBIOTIN SYNTHETASE"/>
    <property type="match status" value="1"/>
</dbReference>
<evidence type="ECO:0000256" key="7">
    <source>
        <dbReference type="ARBA" id="ARBA00022842"/>
    </source>
</evidence>
<protein>
    <recommendedName>
        <fullName evidence="9">ATP-dependent dethiobiotin synthetase BioD</fullName>
        <ecNumber evidence="9">6.3.3.3</ecNumber>
    </recommendedName>
    <alternativeName>
        <fullName evidence="9">DTB synthetase</fullName>
        <shortName evidence="9">DTBS</shortName>
    </alternativeName>
    <alternativeName>
        <fullName evidence="9">Dethiobiotin synthase</fullName>
    </alternativeName>
</protein>
<keyword evidence="11" id="KW-1185">Reference proteome</keyword>
<name>A0A2V3W5Z0_9BACI</name>
<dbReference type="Gene3D" id="3.40.50.300">
    <property type="entry name" value="P-loop containing nucleotide triphosphate hydrolases"/>
    <property type="match status" value="1"/>
</dbReference>
<comment type="function">
    <text evidence="9">Catalyzes a mechanistically unusual reaction, the ATP-dependent insertion of CO2 between the N7 and N8 nitrogen atoms of 7,8-diaminopelargonic acid (DAPA, also called 7,8-diammoniononanoate) to form a ureido ring.</text>
</comment>
<proteinExistence type="inferred from homology"/>
<comment type="pathway">
    <text evidence="9">Cofactor biosynthesis; biotin biosynthesis; biotin from 7,8-diaminononanoate: step 1/2.</text>
</comment>
<evidence type="ECO:0000256" key="9">
    <source>
        <dbReference type="HAMAP-Rule" id="MF_00336"/>
    </source>
</evidence>
<dbReference type="OrthoDB" id="9802097at2"/>
<comment type="catalytic activity">
    <reaction evidence="8">
        <text>(7R,8S)-8-amino-7-(carboxyamino)nonanoate + ATP = (4R,5S)-dethiobiotin + ADP + phosphate + H(+)</text>
        <dbReference type="Rhea" id="RHEA:63684"/>
        <dbReference type="ChEBI" id="CHEBI:15378"/>
        <dbReference type="ChEBI" id="CHEBI:30616"/>
        <dbReference type="ChEBI" id="CHEBI:43474"/>
        <dbReference type="ChEBI" id="CHEBI:149470"/>
        <dbReference type="ChEBI" id="CHEBI:149473"/>
        <dbReference type="ChEBI" id="CHEBI:456216"/>
    </reaction>
</comment>
<comment type="subunit">
    <text evidence="9">Homodimer.</text>
</comment>
<dbReference type="GO" id="GO:0009102">
    <property type="term" value="P:biotin biosynthetic process"/>
    <property type="evidence" value="ECO:0007669"/>
    <property type="project" value="UniProtKB-UniRule"/>
</dbReference>
<keyword evidence="6 9" id="KW-0067">ATP-binding</keyword>
<feature type="binding site" evidence="9">
    <location>
        <position position="16"/>
    </location>
    <ligand>
        <name>Mg(2+)</name>
        <dbReference type="ChEBI" id="CHEBI:18420"/>
    </ligand>
</feature>
<sequence length="234" mass="26268">MLSYFVTGTGTNVGKTVVTTLLTDFLSDQHTQLFPYKPIQTGANIVDGKLLAPDPEMYKHVFKDSEFDRHCTYVLQMPSSPHLAAEKENVTFHLGKIHQHITEIEKRYDGIVVEGAGGLYVPMTKTGYCMIDFMKELMYPVILVGEAGLGTINHTVLSIKVIQAKQIPIAGIILNGMGREDETLENDNIKMIEQLTNVPVVGTVPFVHNLEQRLKKKEERAILTKNWDKNITKN</sequence>
<keyword evidence="2 9" id="KW-0436">Ligase</keyword>
<keyword evidence="5 9" id="KW-0093">Biotin biosynthesis</keyword>
<comment type="caution">
    <text evidence="9">Lacks conserved residue(s) required for the propagation of feature annotation.</text>
</comment>
<dbReference type="GO" id="GO:0000287">
    <property type="term" value="F:magnesium ion binding"/>
    <property type="evidence" value="ECO:0007669"/>
    <property type="project" value="UniProtKB-UniRule"/>
</dbReference>
<accession>A0A2V3W5Z0</accession>
<keyword evidence="3 9" id="KW-0479">Metal-binding</keyword>
<evidence type="ECO:0000256" key="5">
    <source>
        <dbReference type="ARBA" id="ARBA00022756"/>
    </source>
</evidence>
<dbReference type="GO" id="GO:0005829">
    <property type="term" value="C:cytosol"/>
    <property type="evidence" value="ECO:0007669"/>
    <property type="project" value="TreeGrafter"/>
</dbReference>
<evidence type="ECO:0000256" key="2">
    <source>
        <dbReference type="ARBA" id="ARBA00022598"/>
    </source>
</evidence>
<feature type="binding site" evidence="9">
    <location>
        <begin position="205"/>
        <end position="207"/>
    </location>
    <ligand>
        <name>ATP</name>
        <dbReference type="ChEBI" id="CHEBI:30616"/>
    </ligand>
</feature>
<keyword evidence="4 9" id="KW-0547">Nucleotide-binding</keyword>
<dbReference type="SUPFAM" id="SSF52540">
    <property type="entry name" value="P-loop containing nucleoside triphosphate hydrolases"/>
    <property type="match status" value="1"/>
</dbReference>
<keyword evidence="1 9" id="KW-0963">Cytoplasm</keyword>
<comment type="subcellular location">
    <subcellularLocation>
        <location evidence="9">Cytoplasm</location>
    </subcellularLocation>
</comment>
<keyword evidence="7 9" id="KW-0460">Magnesium</keyword>
<dbReference type="UniPathway" id="UPA00078">
    <property type="reaction ID" value="UER00161"/>
</dbReference>
<comment type="caution">
    <text evidence="10">The sequence shown here is derived from an EMBL/GenBank/DDBJ whole genome shotgun (WGS) entry which is preliminary data.</text>
</comment>
<feature type="binding site" evidence="9">
    <location>
        <position position="54"/>
    </location>
    <ligand>
        <name>ATP</name>
        <dbReference type="ChEBI" id="CHEBI:30616"/>
    </ligand>
</feature>
<evidence type="ECO:0000313" key="11">
    <source>
        <dbReference type="Proteomes" id="UP000247978"/>
    </source>
</evidence>
<evidence type="ECO:0000313" key="10">
    <source>
        <dbReference type="EMBL" id="PXW89430.1"/>
    </source>
</evidence>
<dbReference type="EMBL" id="QJJQ01000002">
    <property type="protein sequence ID" value="PXW89430.1"/>
    <property type="molecule type" value="Genomic_DNA"/>
</dbReference>
<evidence type="ECO:0000256" key="4">
    <source>
        <dbReference type="ARBA" id="ARBA00022741"/>
    </source>
</evidence>
<dbReference type="CDD" id="cd03109">
    <property type="entry name" value="DTBS"/>
    <property type="match status" value="1"/>
</dbReference>
<dbReference type="RefSeq" id="WP_110394155.1">
    <property type="nucleotide sequence ID" value="NZ_JBHUHB010000001.1"/>
</dbReference>
<feature type="binding site" evidence="9">
    <location>
        <begin position="12"/>
        <end position="17"/>
    </location>
    <ligand>
        <name>ATP</name>
        <dbReference type="ChEBI" id="CHEBI:30616"/>
    </ligand>
</feature>
<reference evidence="10 11" key="1">
    <citation type="submission" date="2018-05" db="EMBL/GenBank/DDBJ databases">
        <title>Genomic Encyclopedia of Type Strains, Phase IV (KMG-IV): sequencing the most valuable type-strain genomes for metagenomic binning, comparative biology and taxonomic classification.</title>
        <authorList>
            <person name="Goeker M."/>
        </authorList>
    </citation>
    <scope>NUCLEOTIDE SEQUENCE [LARGE SCALE GENOMIC DNA]</scope>
    <source>
        <strain evidence="10 11">DSM 28556</strain>
    </source>
</reference>
<dbReference type="InterPro" id="IPR027417">
    <property type="entry name" value="P-loop_NTPase"/>
</dbReference>
<feature type="binding site" evidence="9">
    <location>
        <position position="114"/>
    </location>
    <ligand>
        <name>Mg(2+)</name>
        <dbReference type="ChEBI" id="CHEBI:18420"/>
    </ligand>
</feature>
<feature type="binding site" evidence="9">
    <location>
        <begin position="114"/>
        <end position="117"/>
    </location>
    <ligand>
        <name>ATP</name>
        <dbReference type="ChEBI" id="CHEBI:30616"/>
    </ligand>
</feature>
<dbReference type="Proteomes" id="UP000247978">
    <property type="component" value="Unassembled WGS sequence"/>
</dbReference>
<feature type="binding site" evidence="9">
    <location>
        <position position="54"/>
    </location>
    <ligand>
        <name>Mg(2+)</name>
        <dbReference type="ChEBI" id="CHEBI:18420"/>
    </ligand>
</feature>
<dbReference type="PANTHER" id="PTHR43210:SF2">
    <property type="entry name" value="ATP-DEPENDENT DETHIOBIOTIN SYNTHETASE BIOD 2"/>
    <property type="match status" value="1"/>
</dbReference>
<dbReference type="AlphaFoldDB" id="A0A2V3W5Z0"/>
<comment type="catalytic activity">
    <reaction evidence="9">
        <text>(7R,8S)-7,8-diammoniononanoate + CO2 + ATP = (4R,5S)-dethiobiotin + ADP + phosphate + 3 H(+)</text>
        <dbReference type="Rhea" id="RHEA:15805"/>
        <dbReference type="ChEBI" id="CHEBI:15378"/>
        <dbReference type="ChEBI" id="CHEBI:16526"/>
        <dbReference type="ChEBI" id="CHEBI:30616"/>
        <dbReference type="ChEBI" id="CHEBI:43474"/>
        <dbReference type="ChEBI" id="CHEBI:149469"/>
        <dbReference type="ChEBI" id="CHEBI:149473"/>
        <dbReference type="ChEBI" id="CHEBI:456216"/>
        <dbReference type="EC" id="6.3.3.3"/>
    </reaction>
</comment>
<feature type="binding site" evidence="9">
    <location>
        <position position="41"/>
    </location>
    <ligand>
        <name>substrate</name>
    </ligand>
</feature>
<dbReference type="Pfam" id="PF13500">
    <property type="entry name" value="AAA_26"/>
    <property type="match status" value="1"/>
</dbReference>
<dbReference type="NCBIfam" id="TIGR00347">
    <property type="entry name" value="bioD"/>
    <property type="match status" value="1"/>
</dbReference>
<comment type="cofactor">
    <cofactor evidence="9">
        <name>Mg(2+)</name>
        <dbReference type="ChEBI" id="CHEBI:18420"/>
    </cofactor>
</comment>
<dbReference type="PIRSF" id="PIRSF006755">
    <property type="entry name" value="DTB_synth"/>
    <property type="match status" value="1"/>
</dbReference>
<dbReference type="EC" id="6.3.3.3" evidence="9"/>
<dbReference type="GO" id="GO:0005524">
    <property type="term" value="F:ATP binding"/>
    <property type="evidence" value="ECO:0007669"/>
    <property type="project" value="UniProtKB-UniRule"/>
</dbReference>
<evidence type="ECO:0000256" key="8">
    <source>
        <dbReference type="ARBA" id="ARBA00047386"/>
    </source>
</evidence>
<evidence type="ECO:0000256" key="6">
    <source>
        <dbReference type="ARBA" id="ARBA00022840"/>
    </source>
</evidence>
<dbReference type="InterPro" id="IPR004472">
    <property type="entry name" value="DTB_synth_BioD"/>
</dbReference>